<evidence type="ECO:0000313" key="1">
    <source>
        <dbReference type="EMBL" id="URD73340.1"/>
    </source>
</evidence>
<organism evidence="1 2">
    <name type="scientific">Musa troglodytarum</name>
    <name type="common">fe'i banana</name>
    <dbReference type="NCBI Taxonomy" id="320322"/>
    <lineage>
        <taxon>Eukaryota</taxon>
        <taxon>Viridiplantae</taxon>
        <taxon>Streptophyta</taxon>
        <taxon>Embryophyta</taxon>
        <taxon>Tracheophyta</taxon>
        <taxon>Spermatophyta</taxon>
        <taxon>Magnoliopsida</taxon>
        <taxon>Liliopsida</taxon>
        <taxon>Zingiberales</taxon>
        <taxon>Musaceae</taxon>
        <taxon>Musa</taxon>
    </lineage>
</organism>
<gene>
    <name evidence="1" type="ORF">MUK42_09922</name>
</gene>
<protein>
    <submittedName>
        <fullName evidence="1">Uncharacterized protein</fullName>
    </submittedName>
</protein>
<reference evidence="1" key="1">
    <citation type="submission" date="2022-05" db="EMBL/GenBank/DDBJ databases">
        <title>The Musa troglodytarum L. genome provides insights into the mechanism of non-climacteric behaviour and enrichment of carotenoids.</title>
        <authorList>
            <person name="Wang J."/>
        </authorList>
    </citation>
    <scope>NUCLEOTIDE SEQUENCE</scope>
    <source>
        <tissue evidence="1">Leaf</tissue>
    </source>
</reference>
<dbReference type="EMBL" id="CP097502">
    <property type="protein sequence ID" value="URD73340.1"/>
    <property type="molecule type" value="Genomic_DNA"/>
</dbReference>
<sequence length="186" mass="21201">MLTFSPFKCHMTCCSLECSSQMKFTSYPLLLNYGSCYEQQFLWFLHLFQAILARRPLFTRWGRNNLSLLKNHPFPCCHPAVYGVLRANMLICKACEELLGTCPQPLSSHSQESNKGDNFLVNLQNCYVNDAIFLQFFKPRKNVVSFSISGAVHAETSMQLKTPTMIVQGSKYSLRALDKLEAPSRN</sequence>
<dbReference type="AlphaFoldDB" id="A0A9E7EAG0"/>
<name>A0A9E7EAG0_9LILI</name>
<accession>A0A9E7EAG0</accession>
<proteinExistence type="predicted"/>
<evidence type="ECO:0000313" key="2">
    <source>
        <dbReference type="Proteomes" id="UP001055439"/>
    </source>
</evidence>
<keyword evidence="2" id="KW-1185">Reference proteome</keyword>
<dbReference type="Proteomes" id="UP001055439">
    <property type="component" value="Chromosome 1"/>
</dbReference>
<dbReference type="OrthoDB" id="6415022at2759"/>